<evidence type="ECO:0000256" key="3">
    <source>
        <dbReference type="ARBA" id="ARBA00007571"/>
    </source>
</evidence>
<evidence type="ECO:0000259" key="11">
    <source>
        <dbReference type="Pfam" id="PF00697"/>
    </source>
</evidence>
<feature type="domain" description="N-(5'phosphoribosyl) anthranilate isomerase (PRAI)" evidence="11">
    <location>
        <begin position="3"/>
        <end position="200"/>
    </location>
</feature>
<proteinExistence type="inferred from homology"/>
<evidence type="ECO:0000256" key="2">
    <source>
        <dbReference type="ARBA" id="ARBA00004664"/>
    </source>
</evidence>
<dbReference type="InterPro" id="IPR011060">
    <property type="entry name" value="RibuloseP-bd_barrel"/>
</dbReference>
<dbReference type="GO" id="GO:0004640">
    <property type="term" value="F:phosphoribosylanthranilate isomerase activity"/>
    <property type="evidence" value="ECO:0007669"/>
    <property type="project" value="UniProtKB-UniRule"/>
</dbReference>
<protein>
    <recommendedName>
        <fullName evidence="5 10">N-(5'-phosphoribosyl)anthranilate isomerase</fullName>
        <shortName evidence="10">PRAI</shortName>
        <ecNumber evidence="4 10">5.3.1.24</ecNumber>
    </recommendedName>
</protein>
<evidence type="ECO:0000256" key="8">
    <source>
        <dbReference type="ARBA" id="ARBA00023141"/>
    </source>
</evidence>
<evidence type="ECO:0000313" key="12">
    <source>
        <dbReference type="EMBL" id="PKG30350.1"/>
    </source>
</evidence>
<keyword evidence="7 10" id="KW-0822">Tryptophan biosynthesis</keyword>
<name>A0A2N0ZLF2_9BACI</name>
<evidence type="ECO:0000256" key="7">
    <source>
        <dbReference type="ARBA" id="ARBA00022822"/>
    </source>
</evidence>
<dbReference type="InterPro" id="IPR001240">
    <property type="entry name" value="PRAI_dom"/>
</dbReference>
<evidence type="ECO:0000256" key="10">
    <source>
        <dbReference type="HAMAP-Rule" id="MF_00135"/>
    </source>
</evidence>
<dbReference type="InterPro" id="IPR013785">
    <property type="entry name" value="Aldolase_TIM"/>
</dbReference>
<dbReference type="UniPathway" id="UPA00035">
    <property type="reaction ID" value="UER00042"/>
</dbReference>
<evidence type="ECO:0000256" key="9">
    <source>
        <dbReference type="ARBA" id="ARBA00023235"/>
    </source>
</evidence>
<dbReference type="SUPFAM" id="SSF51366">
    <property type="entry name" value="Ribulose-phoshate binding barrel"/>
    <property type="match status" value="1"/>
</dbReference>
<keyword evidence="6 10" id="KW-0028">Amino-acid biosynthesis</keyword>
<dbReference type="NCBIfam" id="NF002298">
    <property type="entry name" value="PRK01222.1-4"/>
    <property type="match status" value="1"/>
</dbReference>
<evidence type="ECO:0000256" key="5">
    <source>
        <dbReference type="ARBA" id="ARBA00022272"/>
    </source>
</evidence>
<dbReference type="CDD" id="cd00405">
    <property type="entry name" value="PRAI"/>
    <property type="match status" value="1"/>
</dbReference>
<comment type="similarity">
    <text evidence="3 10">Belongs to the TrpF family.</text>
</comment>
<evidence type="ECO:0000256" key="4">
    <source>
        <dbReference type="ARBA" id="ARBA00012572"/>
    </source>
</evidence>
<dbReference type="Pfam" id="PF00697">
    <property type="entry name" value="PRAI"/>
    <property type="match status" value="1"/>
</dbReference>
<comment type="pathway">
    <text evidence="2 10">Amino-acid biosynthesis; L-tryptophan biosynthesis; L-tryptophan from chorismate: step 3/5.</text>
</comment>
<comment type="caution">
    <text evidence="12">The sequence shown here is derived from an EMBL/GenBank/DDBJ whole genome shotgun (WGS) entry which is preliminary data.</text>
</comment>
<keyword evidence="13" id="KW-1185">Reference proteome</keyword>
<comment type="catalytic activity">
    <reaction evidence="1 10">
        <text>N-(5-phospho-beta-D-ribosyl)anthranilate = 1-(2-carboxyphenylamino)-1-deoxy-D-ribulose 5-phosphate</text>
        <dbReference type="Rhea" id="RHEA:21540"/>
        <dbReference type="ChEBI" id="CHEBI:18277"/>
        <dbReference type="ChEBI" id="CHEBI:58613"/>
        <dbReference type="EC" id="5.3.1.24"/>
    </reaction>
</comment>
<organism evidence="12 13">
    <name type="scientific">Cytobacillus horneckiae</name>
    <dbReference type="NCBI Taxonomy" id="549687"/>
    <lineage>
        <taxon>Bacteria</taxon>
        <taxon>Bacillati</taxon>
        <taxon>Bacillota</taxon>
        <taxon>Bacilli</taxon>
        <taxon>Bacillales</taxon>
        <taxon>Bacillaceae</taxon>
        <taxon>Cytobacillus</taxon>
    </lineage>
</organism>
<dbReference type="HAMAP" id="MF_00135">
    <property type="entry name" value="PRAI"/>
    <property type="match status" value="1"/>
</dbReference>
<gene>
    <name evidence="10" type="primary">trpF</name>
    <name evidence="12" type="ORF">CWS20_04980</name>
</gene>
<accession>A0A2N0ZLF2</accession>
<dbReference type="FunFam" id="3.20.20.70:FF:000075">
    <property type="entry name" value="Tryptophan biosynthesis protein TRP1"/>
    <property type="match status" value="1"/>
</dbReference>
<dbReference type="AlphaFoldDB" id="A0A2N0ZLF2"/>
<dbReference type="PANTHER" id="PTHR42894">
    <property type="entry name" value="N-(5'-PHOSPHORIBOSYL)ANTHRANILATE ISOMERASE"/>
    <property type="match status" value="1"/>
</dbReference>
<dbReference type="EC" id="5.3.1.24" evidence="4 10"/>
<dbReference type="GO" id="GO:0000162">
    <property type="term" value="P:L-tryptophan biosynthetic process"/>
    <property type="evidence" value="ECO:0007669"/>
    <property type="project" value="UniProtKB-UniRule"/>
</dbReference>
<dbReference type="Gene3D" id="3.20.20.70">
    <property type="entry name" value="Aldolase class I"/>
    <property type="match status" value="1"/>
</dbReference>
<dbReference type="PANTHER" id="PTHR42894:SF1">
    <property type="entry name" value="N-(5'-PHOSPHORIBOSYL)ANTHRANILATE ISOMERASE"/>
    <property type="match status" value="1"/>
</dbReference>
<dbReference type="EMBL" id="PISD01000008">
    <property type="protein sequence ID" value="PKG30350.1"/>
    <property type="molecule type" value="Genomic_DNA"/>
</dbReference>
<evidence type="ECO:0000256" key="1">
    <source>
        <dbReference type="ARBA" id="ARBA00001164"/>
    </source>
</evidence>
<dbReference type="Proteomes" id="UP000233343">
    <property type="component" value="Unassembled WGS sequence"/>
</dbReference>
<reference evidence="12 13" key="1">
    <citation type="journal article" date="2010" name="Int. J. Syst. Evol. Microbiol.">
        <title>Bacillus horneckiae sp. nov., isolated from a spacecraft-assembly clean room.</title>
        <authorList>
            <person name="Vaishampayan P."/>
            <person name="Probst A."/>
            <person name="Krishnamurthi S."/>
            <person name="Ghosh S."/>
            <person name="Osman S."/>
            <person name="McDowall A."/>
            <person name="Ruckmani A."/>
            <person name="Mayilraj S."/>
            <person name="Venkateswaran K."/>
        </authorList>
    </citation>
    <scope>NUCLEOTIDE SEQUENCE [LARGE SCALE GENOMIC DNA]</scope>
    <source>
        <strain evidence="13">1PO1SC</strain>
    </source>
</reference>
<dbReference type="InterPro" id="IPR044643">
    <property type="entry name" value="TrpF_fam"/>
</dbReference>
<keyword evidence="8 10" id="KW-0057">Aromatic amino acid biosynthesis</keyword>
<sequence length="211" mass="23011">MKVKICGITDIKTAQFAIECGADALGFVFADSKRKVTVQQAKEIMEKLPTSILKVGVFVNETIQNMTAIASEVGLTTIQLHGDEPPEICRNLGVTGTIKTIKAFNVGAREDLRQVDGYGCDYYLLDSPRGRYRGGNGTAFDWTVLEGIQLIDKKVILAGGLTPENVAEAIRQTNPYMVDVSSGVETDGKKDHRKIKAFIEAAKSTVKEEVK</sequence>
<dbReference type="RefSeq" id="WP_066199430.1">
    <property type="nucleotide sequence ID" value="NZ_JARMMB010000013.1"/>
</dbReference>
<evidence type="ECO:0000313" key="13">
    <source>
        <dbReference type="Proteomes" id="UP000233343"/>
    </source>
</evidence>
<keyword evidence="9 10" id="KW-0413">Isomerase</keyword>
<evidence type="ECO:0000256" key="6">
    <source>
        <dbReference type="ARBA" id="ARBA00022605"/>
    </source>
</evidence>